<keyword evidence="2 3" id="KW-0819">tRNA processing</keyword>
<dbReference type="EMBL" id="BMXR01000006">
    <property type="protein sequence ID" value="GGX58757.1"/>
    <property type="molecule type" value="Genomic_DNA"/>
</dbReference>
<keyword evidence="1 3" id="KW-0808">Transferase</keyword>
<proteinExistence type="inferred from homology"/>
<feature type="binding site" evidence="3">
    <location>
        <position position="314"/>
    </location>
    <ligand>
        <name>carboxy-S-adenosyl-L-methionine</name>
        <dbReference type="ChEBI" id="CHEBI:134278"/>
    </ligand>
</feature>
<dbReference type="Pfam" id="PF08003">
    <property type="entry name" value="Methyltransf_9"/>
    <property type="match status" value="1"/>
</dbReference>
<feature type="binding site" evidence="3">
    <location>
        <position position="109"/>
    </location>
    <ligand>
        <name>carboxy-S-adenosyl-L-methionine</name>
        <dbReference type="ChEBI" id="CHEBI:134278"/>
    </ligand>
</feature>
<gene>
    <name evidence="3 4" type="primary">cmoB</name>
    <name evidence="4" type="ORF">GCM10007392_28380</name>
</gene>
<dbReference type="InterPro" id="IPR029063">
    <property type="entry name" value="SAM-dependent_MTases_sf"/>
</dbReference>
<dbReference type="SUPFAM" id="SSF53335">
    <property type="entry name" value="S-adenosyl-L-methionine-dependent methyltransferases"/>
    <property type="match status" value="1"/>
</dbReference>
<accession>A0A918KD90</accession>
<dbReference type="GO" id="GO:0008168">
    <property type="term" value="F:methyltransferase activity"/>
    <property type="evidence" value="ECO:0007669"/>
    <property type="project" value="TreeGrafter"/>
</dbReference>
<feature type="binding site" evidence="3">
    <location>
        <position position="90"/>
    </location>
    <ligand>
        <name>carboxy-S-adenosyl-L-methionine</name>
        <dbReference type="ChEBI" id="CHEBI:134278"/>
    </ligand>
</feature>
<dbReference type="HAMAP" id="MF_01590">
    <property type="entry name" value="tRNA_carboxymethyltr_CmoB"/>
    <property type="match status" value="1"/>
</dbReference>
<comment type="function">
    <text evidence="3">Catalyzes carboxymethyl transfer from carboxy-S-adenosyl-L-methionine (Cx-SAM) to 5-hydroxyuridine (ho5U) to form 5-carboxymethoxyuridine (cmo5U) at position 34 in tRNAs.</text>
</comment>
<feature type="binding site" evidence="3">
    <location>
        <position position="104"/>
    </location>
    <ligand>
        <name>carboxy-S-adenosyl-L-methionine</name>
        <dbReference type="ChEBI" id="CHEBI:134278"/>
    </ligand>
</feature>
<evidence type="ECO:0000256" key="3">
    <source>
        <dbReference type="HAMAP-Rule" id="MF_01590"/>
    </source>
</evidence>
<feature type="binding site" evidence="3">
    <location>
        <position position="199"/>
    </location>
    <ligand>
        <name>carboxy-S-adenosyl-L-methionine</name>
        <dbReference type="ChEBI" id="CHEBI:134278"/>
    </ligand>
</feature>
<feature type="binding site" evidence="3">
    <location>
        <begin position="151"/>
        <end position="153"/>
    </location>
    <ligand>
        <name>carboxy-S-adenosyl-L-methionine</name>
        <dbReference type="ChEBI" id="CHEBI:134278"/>
    </ligand>
</feature>
<comment type="caution">
    <text evidence="4">The sequence shown here is derived from an EMBL/GenBank/DDBJ whole genome shotgun (WGS) entry which is preliminary data.</text>
</comment>
<dbReference type="PANTHER" id="PTHR43464:SF95">
    <property type="entry name" value="TRNA U34 CARBOXYMETHYLTRANSFERASE"/>
    <property type="match status" value="1"/>
</dbReference>
<evidence type="ECO:0000256" key="1">
    <source>
        <dbReference type="ARBA" id="ARBA00022679"/>
    </source>
</evidence>
<dbReference type="AlphaFoldDB" id="A0A918KD90"/>
<dbReference type="GO" id="GO:0002098">
    <property type="term" value="P:tRNA wobble uridine modification"/>
    <property type="evidence" value="ECO:0007669"/>
    <property type="project" value="InterPro"/>
</dbReference>
<feature type="binding site" evidence="3">
    <location>
        <begin position="179"/>
        <end position="180"/>
    </location>
    <ligand>
        <name>carboxy-S-adenosyl-L-methionine</name>
        <dbReference type="ChEBI" id="CHEBI:134278"/>
    </ligand>
</feature>
<dbReference type="InterPro" id="IPR010017">
    <property type="entry name" value="CmoB"/>
</dbReference>
<reference evidence="4" key="1">
    <citation type="journal article" date="2014" name="Int. J. Syst. Evol. Microbiol.">
        <title>Complete genome sequence of Corynebacterium casei LMG S-19264T (=DSM 44701T), isolated from a smear-ripened cheese.</title>
        <authorList>
            <consortium name="US DOE Joint Genome Institute (JGI-PGF)"/>
            <person name="Walter F."/>
            <person name="Albersmeier A."/>
            <person name="Kalinowski J."/>
            <person name="Ruckert C."/>
        </authorList>
    </citation>
    <scope>NUCLEOTIDE SEQUENCE</scope>
    <source>
        <strain evidence="4">KCTC 22169</strain>
    </source>
</reference>
<dbReference type="GO" id="GO:0016765">
    <property type="term" value="F:transferase activity, transferring alkyl or aryl (other than methyl) groups"/>
    <property type="evidence" value="ECO:0007669"/>
    <property type="project" value="UniProtKB-UniRule"/>
</dbReference>
<keyword evidence="5" id="KW-1185">Reference proteome</keyword>
<reference evidence="4" key="2">
    <citation type="submission" date="2020-09" db="EMBL/GenBank/DDBJ databases">
        <authorList>
            <person name="Sun Q."/>
            <person name="Kim S."/>
        </authorList>
    </citation>
    <scope>NUCLEOTIDE SEQUENCE</scope>
    <source>
        <strain evidence="4">KCTC 22169</strain>
    </source>
</reference>
<evidence type="ECO:0000256" key="2">
    <source>
        <dbReference type="ARBA" id="ARBA00022694"/>
    </source>
</evidence>
<comment type="subunit">
    <text evidence="3">Homotetramer.</text>
</comment>
<sequence>MINYRPFLDTLTDTALAHWQAPLAEQLDHLFATLNDGNLPRFLKQLDRLPVIEGVHVDLDQVAVSSDQPLSPDQSKQLNDALRGLIPWRKGPFQVFDTFIDSEWRCDLKWARVAPHISNLTQRIVLDVGSGNGYYGWRMKAAGARLVAGIDPSWLSVVQHLAINHYIQDPTHTVLPLTMEAMAPDLEAFDTVFSMGVLYHRRSPLDHLAELRAALRPGGELVLETLVIEGNDKEALVPPGRYARMNNVWFLPSPEALVTWLEKIGFDNVRIVDVTQTRPEEQRTTEWKPGQSFSDYLDPEDAGRTIEGHPAPLRAVLVAEKPANAERLRRYHLD</sequence>
<dbReference type="EC" id="2.5.1.-" evidence="3"/>
<dbReference type="PANTHER" id="PTHR43464">
    <property type="entry name" value="METHYLTRANSFERASE"/>
    <property type="match status" value="1"/>
</dbReference>
<dbReference type="CDD" id="cd02440">
    <property type="entry name" value="AdoMet_MTases"/>
    <property type="match status" value="1"/>
</dbReference>
<evidence type="ECO:0000313" key="4">
    <source>
        <dbReference type="EMBL" id="GGX58757.1"/>
    </source>
</evidence>
<feature type="binding site" evidence="3">
    <location>
        <position position="195"/>
    </location>
    <ligand>
        <name>carboxy-S-adenosyl-L-methionine</name>
        <dbReference type="ChEBI" id="CHEBI:134278"/>
    </ligand>
</feature>
<dbReference type="NCBIfam" id="TIGR00452">
    <property type="entry name" value="tRNA 5-methoxyuridine(34)/uridine 5-oxyacetic acid(34) synthase CmoB"/>
    <property type="match status" value="1"/>
</dbReference>
<evidence type="ECO:0000313" key="5">
    <source>
        <dbReference type="Proteomes" id="UP000626148"/>
    </source>
</evidence>
<dbReference type="Gene3D" id="3.40.50.150">
    <property type="entry name" value="Vaccinia Virus protein VP39"/>
    <property type="match status" value="1"/>
</dbReference>
<organism evidence="4 5">
    <name type="scientific">Saccharospirillum salsuginis</name>
    <dbReference type="NCBI Taxonomy" id="418750"/>
    <lineage>
        <taxon>Bacteria</taxon>
        <taxon>Pseudomonadati</taxon>
        <taxon>Pseudomonadota</taxon>
        <taxon>Gammaproteobacteria</taxon>
        <taxon>Oceanospirillales</taxon>
        <taxon>Saccharospirillaceae</taxon>
        <taxon>Saccharospirillum</taxon>
    </lineage>
</organism>
<protein>
    <recommendedName>
        <fullName evidence="3">tRNA U34 carboxymethyltransferase</fullName>
        <ecNumber evidence="3">2.5.1.-</ecNumber>
    </recommendedName>
</protein>
<dbReference type="RefSeq" id="WP_189609754.1">
    <property type="nucleotide sequence ID" value="NZ_BMXR01000006.1"/>
</dbReference>
<dbReference type="Proteomes" id="UP000626148">
    <property type="component" value="Unassembled WGS sequence"/>
</dbReference>
<dbReference type="NCBIfam" id="NF011650">
    <property type="entry name" value="PRK15068.1"/>
    <property type="match status" value="1"/>
</dbReference>
<name>A0A918KD90_9GAMM</name>
<comment type="similarity">
    <text evidence="3">Belongs to the class I-like SAM-binding methyltransferase superfamily. CmoB family.</text>
</comment>
<feature type="binding site" evidence="3">
    <location>
        <position position="129"/>
    </location>
    <ligand>
        <name>carboxy-S-adenosyl-L-methionine</name>
        <dbReference type="ChEBI" id="CHEBI:134278"/>
    </ligand>
</feature>
<comment type="catalytic activity">
    <reaction evidence="3">
        <text>carboxy-S-adenosyl-L-methionine + 5-hydroxyuridine(34) in tRNA = 5-carboxymethoxyuridine(34) in tRNA + S-adenosyl-L-homocysteine + H(+)</text>
        <dbReference type="Rhea" id="RHEA:52848"/>
        <dbReference type="Rhea" id="RHEA-COMP:13381"/>
        <dbReference type="Rhea" id="RHEA-COMP:13383"/>
        <dbReference type="ChEBI" id="CHEBI:15378"/>
        <dbReference type="ChEBI" id="CHEBI:57856"/>
        <dbReference type="ChEBI" id="CHEBI:134278"/>
        <dbReference type="ChEBI" id="CHEBI:136877"/>
        <dbReference type="ChEBI" id="CHEBI:136879"/>
    </reaction>
</comment>
<dbReference type="InterPro" id="IPR027555">
    <property type="entry name" value="Mo5U34_MeTrfas-like"/>
</dbReference>